<dbReference type="Proteomes" id="UP000054248">
    <property type="component" value="Unassembled WGS sequence"/>
</dbReference>
<evidence type="ECO:0000313" key="3">
    <source>
        <dbReference type="Proteomes" id="UP000054248"/>
    </source>
</evidence>
<organism evidence="2 3">
    <name type="scientific">Tulasnella calospora MUT 4182</name>
    <dbReference type="NCBI Taxonomy" id="1051891"/>
    <lineage>
        <taxon>Eukaryota</taxon>
        <taxon>Fungi</taxon>
        <taxon>Dikarya</taxon>
        <taxon>Basidiomycota</taxon>
        <taxon>Agaricomycotina</taxon>
        <taxon>Agaricomycetes</taxon>
        <taxon>Cantharellales</taxon>
        <taxon>Tulasnellaceae</taxon>
        <taxon>Tulasnella</taxon>
    </lineage>
</organism>
<evidence type="ECO:0000313" key="2">
    <source>
        <dbReference type="EMBL" id="KIO30186.1"/>
    </source>
</evidence>
<sequence length="272" mass="30321">MTTQTGGYRAKISRPSAPRPPELSEQNVPPNPLNTPPSVCCIERLQPELLEAIFLSLIGLGDGDHAQNRNLVKRLVLVCRRWSAVASRLALVNIKIKSQRSADLVIKHAHRLSKGQGGWAPTRVLYIWHLEAGSFHRLAELIGLFGRTLYKLELHGSRNKWNQPYAEGSFPPTIQGQVYFPMLRTLTMWGVSSATVKECLRNIDPTKLEDMGLGVARALNPADGYLNGQVFPRLEKLKLGRILFDGEASWEDMKTTTPALKSLPAAPISWNR</sequence>
<reference evidence="2 3" key="1">
    <citation type="submission" date="2014-04" db="EMBL/GenBank/DDBJ databases">
        <authorList>
            <consortium name="DOE Joint Genome Institute"/>
            <person name="Kuo A."/>
            <person name="Girlanda M."/>
            <person name="Perotto S."/>
            <person name="Kohler A."/>
            <person name="Nagy L.G."/>
            <person name="Floudas D."/>
            <person name="Copeland A."/>
            <person name="Barry K.W."/>
            <person name="Cichocki N."/>
            <person name="Veneault-Fourrey C."/>
            <person name="LaButti K."/>
            <person name="Lindquist E.A."/>
            <person name="Lipzen A."/>
            <person name="Lundell T."/>
            <person name="Morin E."/>
            <person name="Murat C."/>
            <person name="Sun H."/>
            <person name="Tunlid A."/>
            <person name="Henrissat B."/>
            <person name="Grigoriev I.V."/>
            <person name="Hibbett D.S."/>
            <person name="Martin F."/>
            <person name="Nordberg H.P."/>
            <person name="Cantor M.N."/>
            <person name="Hua S.X."/>
        </authorList>
    </citation>
    <scope>NUCLEOTIDE SEQUENCE [LARGE SCALE GENOMIC DNA]</scope>
    <source>
        <strain evidence="2 3">MUT 4182</strain>
    </source>
</reference>
<reference evidence="3" key="2">
    <citation type="submission" date="2015-01" db="EMBL/GenBank/DDBJ databases">
        <title>Evolutionary Origins and Diversification of the Mycorrhizal Mutualists.</title>
        <authorList>
            <consortium name="DOE Joint Genome Institute"/>
            <consortium name="Mycorrhizal Genomics Consortium"/>
            <person name="Kohler A."/>
            <person name="Kuo A."/>
            <person name="Nagy L.G."/>
            <person name="Floudas D."/>
            <person name="Copeland A."/>
            <person name="Barry K.W."/>
            <person name="Cichocki N."/>
            <person name="Veneault-Fourrey C."/>
            <person name="LaButti K."/>
            <person name="Lindquist E.A."/>
            <person name="Lipzen A."/>
            <person name="Lundell T."/>
            <person name="Morin E."/>
            <person name="Murat C."/>
            <person name="Riley R."/>
            <person name="Ohm R."/>
            <person name="Sun H."/>
            <person name="Tunlid A."/>
            <person name="Henrissat B."/>
            <person name="Grigoriev I.V."/>
            <person name="Hibbett D.S."/>
            <person name="Martin F."/>
        </authorList>
    </citation>
    <scope>NUCLEOTIDE SEQUENCE [LARGE SCALE GENOMIC DNA]</scope>
    <source>
        <strain evidence="3">MUT 4182</strain>
    </source>
</reference>
<feature type="region of interest" description="Disordered" evidence="1">
    <location>
        <begin position="1"/>
        <end position="32"/>
    </location>
</feature>
<accession>A0A0C3QPH0</accession>
<gene>
    <name evidence="2" type="ORF">M407DRAFT_20654</name>
</gene>
<proteinExistence type="predicted"/>
<keyword evidence="3" id="KW-1185">Reference proteome</keyword>
<name>A0A0C3QPH0_9AGAM</name>
<dbReference type="OrthoDB" id="3220043at2759"/>
<evidence type="ECO:0000256" key="1">
    <source>
        <dbReference type="SAM" id="MobiDB-lite"/>
    </source>
</evidence>
<evidence type="ECO:0008006" key="4">
    <source>
        <dbReference type="Google" id="ProtNLM"/>
    </source>
</evidence>
<protein>
    <recommendedName>
        <fullName evidence="4">F-box domain-containing protein</fullName>
    </recommendedName>
</protein>
<dbReference type="AlphaFoldDB" id="A0A0C3QPH0"/>
<dbReference type="EMBL" id="KN822974">
    <property type="protein sequence ID" value="KIO30186.1"/>
    <property type="molecule type" value="Genomic_DNA"/>
</dbReference>
<dbReference type="HOGENOM" id="CLU_1023755_0_0_1"/>